<feature type="domain" description="HTH merR-type" evidence="5">
    <location>
        <begin position="1"/>
        <end position="71"/>
    </location>
</feature>
<dbReference type="STRING" id="571932.SAMN05421743_101468"/>
<keyword evidence="1" id="KW-0678">Repressor</keyword>
<dbReference type="SMART" id="SM00422">
    <property type="entry name" value="HTH_MERR"/>
    <property type="match status" value="1"/>
</dbReference>
<dbReference type="SUPFAM" id="SSF46955">
    <property type="entry name" value="Putative DNA-binding domain"/>
    <property type="match status" value="1"/>
</dbReference>
<keyword evidence="4" id="KW-0804">Transcription</keyword>
<accession>A0A1H3WHN2</accession>
<dbReference type="OrthoDB" id="9773308at2"/>
<dbReference type="AlphaFoldDB" id="A0A1H3WHN2"/>
<keyword evidence="3 6" id="KW-0238">DNA-binding</keyword>
<dbReference type="GO" id="GO:0003700">
    <property type="term" value="F:DNA-binding transcription factor activity"/>
    <property type="evidence" value="ECO:0007669"/>
    <property type="project" value="InterPro"/>
</dbReference>
<dbReference type="RefSeq" id="WP_093041881.1">
    <property type="nucleotide sequence ID" value="NZ_FNQR01000001.1"/>
</dbReference>
<dbReference type="SUPFAM" id="SSF55136">
    <property type="entry name" value="Probable bacterial effector-binding domain"/>
    <property type="match status" value="1"/>
</dbReference>
<proteinExistence type="predicted"/>
<dbReference type="InterPro" id="IPR011256">
    <property type="entry name" value="Reg_factor_effector_dom_sf"/>
</dbReference>
<dbReference type="CDD" id="cd01107">
    <property type="entry name" value="HTH_BmrR"/>
    <property type="match status" value="1"/>
</dbReference>
<dbReference type="InterPro" id="IPR029442">
    <property type="entry name" value="GyrI-like"/>
</dbReference>
<dbReference type="EMBL" id="FNQR01000001">
    <property type="protein sequence ID" value="SDZ86639.1"/>
    <property type="molecule type" value="Genomic_DNA"/>
</dbReference>
<dbReference type="InterPro" id="IPR010499">
    <property type="entry name" value="AraC_E-bd"/>
</dbReference>
<dbReference type="InterPro" id="IPR000551">
    <property type="entry name" value="MerR-type_HTH_dom"/>
</dbReference>
<dbReference type="Pfam" id="PF13411">
    <property type="entry name" value="MerR_1"/>
    <property type="match status" value="1"/>
</dbReference>
<evidence type="ECO:0000256" key="3">
    <source>
        <dbReference type="ARBA" id="ARBA00023125"/>
    </source>
</evidence>
<evidence type="ECO:0000256" key="4">
    <source>
        <dbReference type="ARBA" id="ARBA00023163"/>
    </source>
</evidence>
<sequence>MYRIGLFSQMSKTTVKTLRYYDEVGILRPAYIDKRTGYRYYTSDQLGALHEIIALRQIGFSIEEISQLMKGEQVMGVLEKRRAEIEKEFYEAADKLSRINHYIDEQKGSIAMNYKAVIKELPECMVYYKKMVVPDYDAYFEMIPAIGREVLEANPSLELAEPAYSFIVYLDGEYKEKNFKVEFCEAVDQAGNETEAIKFKKITRTTAVSVLHLGAYDKLGEAYAYAIKWIENNGYAVTDHPRESYIDGIWNKENEEEWLTELQIPVSRK</sequence>
<name>A0A1H3WHN2_9BACI</name>
<keyword evidence="2" id="KW-0805">Transcription regulation</keyword>
<dbReference type="SMART" id="SM00871">
    <property type="entry name" value="AraC_E_bind"/>
    <property type="match status" value="1"/>
</dbReference>
<keyword evidence="7" id="KW-1185">Reference proteome</keyword>
<dbReference type="InterPro" id="IPR009061">
    <property type="entry name" value="DNA-bd_dom_put_sf"/>
</dbReference>
<dbReference type="PROSITE" id="PS50937">
    <property type="entry name" value="HTH_MERR_2"/>
    <property type="match status" value="1"/>
</dbReference>
<dbReference type="Proteomes" id="UP000198584">
    <property type="component" value="Unassembled WGS sequence"/>
</dbReference>
<dbReference type="PANTHER" id="PTHR30204">
    <property type="entry name" value="REDOX-CYCLING DRUG-SENSING TRANSCRIPTIONAL ACTIVATOR SOXR"/>
    <property type="match status" value="1"/>
</dbReference>
<gene>
    <name evidence="6" type="ORF">SAMN05421743_101468</name>
</gene>
<evidence type="ECO:0000256" key="1">
    <source>
        <dbReference type="ARBA" id="ARBA00022491"/>
    </source>
</evidence>
<dbReference type="Gene3D" id="3.20.80.10">
    <property type="entry name" value="Regulatory factor, effector binding domain"/>
    <property type="match status" value="1"/>
</dbReference>
<reference evidence="6 7" key="1">
    <citation type="submission" date="2016-10" db="EMBL/GenBank/DDBJ databases">
        <authorList>
            <person name="de Groot N.N."/>
        </authorList>
    </citation>
    <scope>NUCLEOTIDE SEQUENCE [LARGE SCALE GENOMIC DNA]</scope>
    <source>
        <strain evidence="6 7">CCM7597</strain>
    </source>
</reference>
<dbReference type="PANTHER" id="PTHR30204:SF69">
    <property type="entry name" value="MERR-FAMILY TRANSCRIPTIONAL REGULATOR"/>
    <property type="match status" value="1"/>
</dbReference>
<evidence type="ECO:0000313" key="7">
    <source>
        <dbReference type="Proteomes" id="UP000198584"/>
    </source>
</evidence>
<evidence type="ECO:0000259" key="5">
    <source>
        <dbReference type="PROSITE" id="PS50937"/>
    </source>
</evidence>
<organism evidence="6 7">
    <name type="scientific">Thalassobacillus cyri</name>
    <dbReference type="NCBI Taxonomy" id="571932"/>
    <lineage>
        <taxon>Bacteria</taxon>
        <taxon>Bacillati</taxon>
        <taxon>Bacillota</taxon>
        <taxon>Bacilli</taxon>
        <taxon>Bacillales</taxon>
        <taxon>Bacillaceae</taxon>
        <taxon>Thalassobacillus</taxon>
    </lineage>
</organism>
<dbReference type="GO" id="GO:0003677">
    <property type="term" value="F:DNA binding"/>
    <property type="evidence" value="ECO:0007669"/>
    <property type="project" value="UniProtKB-KW"/>
</dbReference>
<dbReference type="Gene3D" id="1.10.1660.10">
    <property type="match status" value="1"/>
</dbReference>
<dbReference type="InterPro" id="IPR047057">
    <property type="entry name" value="MerR_fam"/>
</dbReference>
<evidence type="ECO:0000256" key="2">
    <source>
        <dbReference type="ARBA" id="ARBA00023015"/>
    </source>
</evidence>
<protein>
    <submittedName>
        <fullName evidence="6">DNA-binding transcriptional regulator, MerR family</fullName>
    </submittedName>
</protein>
<dbReference type="Pfam" id="PF06445">
    <property type="entry name" value="GyrI-like"/>
    <property type="match status" value="1"/>
</dbReference>
<evidence type="ECO:0000313" key="6">
    <source>
        <dbReference type="EMBL" id="SDZ86639.1"/>
    </source>
</evidence>